<evidence type="ECO:0000313" key="9">
    <source>
        <dbReference type="Proteomes" id="UP001642484"/>
    </source>
</evidence>
<feature type="domain" description="AB hydrolase-1" evidence="7">
    <location>
        <begin position="111"/>
        <end position="258"/>
    </location>
</feature>
<dbReference type="PANTHER" id="PTHR14189">
    <property type="entry name" value="PROTEIN PHOSPHATASE METHYLESTERASE-1 RELATED"/>
    <property type="match status" value="1"/>
</dbReference>
<keyword evidence="3" id="KW-0719">Serine esterase</keyword>
<evidence type="ECO:0000256" key="2">
    <source>
        <dbReference type="ARBA" id="ARBA00013111"/>
    </source>
</evidence>
<dbReference type="EC" id="3.1.1.89" evidence="2"/>
<evidence type="ECO:0000256" key="6">
    <source>
        <dbReference type="SAM" id="MobiDB-lite"/>
    </source>
</evidence>
<name>A0ABP0RKQ6_9DINO</name>
<dbReference type="EMBL" id="CAXAMN010026195">
    <property type="protein sequence ID" value="CAK9101202.1"/>
    <property type="molecule type" value="Genomic_DNA"/>
</dbReference>
<organism evidence="8 9">
    <name type="scientific">Durusdinium trenchii</name>
    <dbReference type="NCBI Taxonomy" id="1381693"/>
    <lineage>
        <taxon>Eukaryota</taxon>
        <taxon>Sar</taxon>
        <taxon>Alveolata</taxon>
        <taxon>Dinophyceae</taxon>
        <taxon>Suessiales</taxon>
        <taxon>Symbiodiniaceae</taxon>
        <taxon>Durusdinium</taxon>
    </lineage>
</organism>
<protein>
    <recommendedName>
        <fullName evidence="2">protein phosphatase methylesterase-1</fullName>
        <ecNumber evidence="2">3.1.1.89</ecNumber>
    </recommendedName>
</protein>
<accession>A0ABP0RKQ6</accession>
<evidence type="ECO:0000259" key="7">
    <source>
        <dbReference type="Pfam" id="PF12697"/>
    </source>
</evidence>
<reference evidence="8 9" key="1">
    <citation type="submission" date="2024-02" db="EMBL/GenBank/DDBJ databases">
        <authorList>
            <person name="Chen Y."/>
            <person name="Shah S."/>
            <person name="Dougan E. K."/>
            <person name="Thang M."/>
            <person name="Chan C."/>
        </authorList>
    </citation>
    <scope>NUCLEOTIDE SEQUENCE [LARGE SCALE GENOMIC DNA]</scope>
</reference>
<dbReference type="SUPFAM" id="SSF53474">
    <property type="entry name" value="alpha/beta-Hydrolases"/>
    <property type="match status" value="1"/>
</dbReference>
<evidence type="ECO:0000256" key="4">
    <source>
        <dbReference type="ARBA" id="ARBA00022801"/>
    </source>
</evidence>
<keyword evidence="9" id="KW-1185">Reference proteome</keyword>
<proteinExistence type="inferred from homology"/>
<gene>
    <name evidence="8" type="ORF">CCMP2556_LOCUS47733</name>
</gene>
<comment type="similarity">
    <text evidence="1">Belongs to the AB hydrolase superfamily.</text>
</comment>
<dbReference type="Proteomes" id="UP001642484">
    <property type="component" value="Unassembled WGS sequence"/>
</dbReference>
<dbReference type="InterPro" id="IPR029058">
    <property type="entry name" value="AB_hydrolase_fold"/>
</dbReference>
<evidence type="ECO:0000256" key="1">
    <source>
        <dbReference type="ARBA" id="ARBA00008645"/>
    </source>
</evidence>
<comment type="catalytic activity">
    <reaction evidence="5">
        <text>[phosphatase 2A protein]-C-terminal L-leucine methyl ester + H2O = [phosphatase 2A protein]-C-terminal L-leucine + methanol + H(+)</text>
        <dbReference type="Rhea" id="RHEA:48548"/>
        <dbReference type="Rhea" id="RHEA-COMP:12134"/>
        <dbReference type="Rhea" id="RHEA-COMP:12135"/>
        <dbReference type="ChEBI" id="CHEBI:15377"/>
        <dbReference type="ChEBI" id="CHEBI:15378"/>
        <dbReference type="ChEBI" id="CHEBI:17790"/>
        <dbReference type="ChEBI" id="CHEBI:90516"/>
        <dbReference type="ChEBI" id="CHEBI:90517"/>
        <dbReference type="EC" id="3.1.1.89"/>
    </reaction>
</comment>
<evidence type="ECO:0000256" key="5">
    <source>
        <dbReference type="ARBA" id="ARBA00049203"/>
    </source>
</evidence>
<sequence length="297" mass="33124">MQCCEGLLECDDSCVRRPNPTRFGRMDHVTSRHVWKIALLASRASSNAAPRMYLQSVHVCPITLHHSSTLRHVSCLSFGVSHQCHPQKSNAKSAAIESLPVCPDSRCRAPPRRAVVLLESVEGTATEALPRSMAWMQARPSTFSSLEDAIAWSLSSGMLTNPQAARENIPHRLVHEADSWSWITDVSKVTCSTMAPWFTGLSELFVKLPLPKLLLVQHLEHLDARLEAAHMQGRFRLEVIPHAGHYIHEDRPEEVAEAIAKFLLQLKQQEAAYAKIMEGRASPSSSPSSNPKRQRVH</sequence>
<dbReference type="InterPro" id="IPR016812">
    <property type="entry name" value="PPase_methylesterase_euk"/>
</dbReference>
<dbReference type="PANTHER" id="PTHR14189:SF0">
    <property type="entry name" value="PROTEIN PHOSPHATASE METHYLESTERASE 1"/>
    <property type="match status" value="1"/>
</dbReference>
<dbReference type="InterPro" id="IPR000073">
    <property type="entry name" value="AB_hydrolase_1"/>
</dbReference>
<keyword evidence="4" id="KW-0378">Hydrolase</keyword>
<evidence type="ECO:0000313" key="8">
    <source>
        <dbReference type="EMBL" id="CAK9101202.1"/>
    </source>
</evidence>
<feature type="region of interest" description="Disordered" evidence="6">
    <location>
        <begin position="278"/>
        <end position="297"/>
    </location>
</feature>
<evidence type="ECO:0000256" key="3">
    <source>
        <dbReference type="ARBA" id="ARBA00022487"/>
    </source>
</evidence>
<comment type="caution">
    <text evidence="8">The sequence shown here is derived from an EMBL/GenBank/DDBJ whole genome shotgun (WGS) entry which is preliminary data.</text>
</comment>
<dbReference type="Pfam" id="PF12697">
    <property type="entry name" value="Abhydrolase_6"/>
    <property type="match status" value="1"/>
</dbReference>
<dbReference type="Gene3D" id="3.40.50.1820">
    <property type="entry name" value="alpha/beta hydrolase"/>
    <property type="match status" value="1"/>
</dbReference>